<dbReference type="SUPFAM" id="SSF53850">
    <property type="entry name" value="Periplasmic binding protein-like II"/>
    <property type="match status" value="1"/>
</dbReference>
<dbReference type="PROSITE" id="PS51257">
    <property type="entry name" value="PROKAR_LIPOPROTEIN"/>
    <property type="match status" value="1"/>
</dbReference>
<organism evidence="6 7">
    <name type="scientific">Microbacterium murale</name>
    <dbReference type="NCBI Taxonomy" id="1081040"/>
    <lineage>
        <taxon>Bacteria</taxon>
        <taxon>Bacillati</taxon>
        <taxon>Actinomycetota</taxon>
        <taxon>Actinomycetes</taxon>
        <taxon>Micrococcales</taxon>
        <taxon>Microbacteriaceae</taxon>
        <taxon>Microbacterium</taxon>
    </lineage>
</organism>
<sequence>MSRTRNRWALAALASAVAIATLTSCASNGGAPSSSGGDKTVTVAIAQDPENLNPVIGGSFGALSLEYNLFDQLAEIDVDGSVIERAATEWSSNADFTVWDFTLRDDILFHDGSSMTAADVVFSFEEVLAEPDSNRQLWLTDMVSVEAVDDTHVRFTLSTPFSEWPRQTTLISIVPQAVYEEVGAAAFNEAPVGSGPFRFESWKRGQSVVVTKFDDYFGGAPLLDSVDFVPVPADDARVTGVQSGTVDIAAIPTAQIDAVKNTGSADVVSVPSHQVVYLGFNTETGPLADAALRRAVSYAIDRDAIVETILSGNAQANSQLVAPTVIGFSDSLEPLEFDQEAAKAALVESGYAGEEIPFQYALDGVIPMGAEIAQAIAGQLDEVGINVTLEGTDNASYDIVNREHGLSGLFLGQFSPSILDAGLPLRFLFSAEATNYFDDATIEQLVVDQKAVADDARLDVISQIWAVNQDNAYVAPLYSPDAAYGLNPEVSWEPRPDGLFIMKDADVDQ</sequence>
<feature type="domain" description="Solute-binding protein family 5" evidence="5">
    <location>
        <begin position="84"/>
        <end position="421"/>
    </location>
</feature>
<dbReference type="PANTHER" id="PTHR30290">
    <property type="entry name" value="PERIPLASMIC BINDING COMPONENT OF ABC TRANSPORTER"/>
    <property type="match status" value="1"/>
</dbReference>
<feature type="chain" id="PRO_5047493477" evidence="4">
    <location>
        <begin position="27"/>
        <end position="509"/>
    </location>
</feature>
<protein>
    <submittedName>
        <fullName evidence="6">Peptide/nickel transport system substrate-binding protein</fullName>
    </submittedName>
</protein>
<dbReference type="Proteomes" id="UP001239085">
    <property type="component" value="Unassembled WGS sequence"/>
</dbReference>
<keyword evidence="2" id="KW-0813">Transport</keyword>
<dbReference type="Pfam" id="PF00496">
    <property type="entry name" value="SBP_bac_5"/>
    <property type="match status" value="1"/>
</dbReference>
<dbReference type="CDD" id="cd00995">
    <property type="entry name" value="PBP2_NikA_DppA_OppA_like"/>
    <property type="match status" value="1"/>
</dbReference>
<dbReference type="Gene3D" id="3.40.190.10">
    <property type="entry name" value="Periplasmic binding protein-like II"/>
    <property type="match status" value="1"/>
</dbReference>
<dbReference type="InterPro" id="IPR000914">
    <property type="entry name" value="SBP_5_dom"/>
</dbReference>
<feature type="signal peptide" evidence="4">
    <location>
        <begin position="1"/>
        <end position="26"/>
    </location>
</feature>
<evidence type="ECO:0000256" key="1">
    <source>
        <dbReference type="ARBA" id="ARBA00005695"/>
    </source>
</evidence>
<gene>
    <name evidence="6" type="ORF">QFZ46_000849</name>
</gene>
<dbReference type="PANTHER" id="PTHR30290:SF9">
    <property type="entry name" value="OLIGOPEPTIDE-BINDING PROTEIN APPA"/>
    <property type="match status" value="1"/>
</dbReference>
<dbReference type="InterPro" id="IPR039424">
    <property type="entry name" value="SBP_5"/>
</dbReference>
<dbReference type="Gene3D" id="3.90.76.10">
    <property type="entry name" value="Dipeptide-binding Protein, Domain 1"/>
    <property type="match status" value="1"/>
</dbReference>
<evidence type="ECO:0000259" key="5">
    <source>
        <dbReference type="Pfam" id="PF00496"/>
    </source>
</evidence>
<evidence type="ECO:0000313" key="6">
    <source>
        <dbReference type="EMBL" id="MDQ0642689.1"/>
    </source>
</evidence>
<evidence type="ECO:0000256" key="2">
    <source>
        <dbReference type="ARBA" id="ARBA00022448"/>
    </source>
</evidence>
<evidence type="ECO:0000256" key="3">
    <source>
        <dbReference type="ARBA" id="ARBA00022729"/>
    </source>
</evidence>
<dbReference type="EMBL" id="JAUSXK010000001">
    <property type="protein sequence ID" value="MDQ0642689.1"/>
    <property type="molecule type" value="Genomic_DNA"/>
</dbReference>
<proteinExistence type="inferred from homology"/>
<evidence type="ECO:0000256" key="4">
    <source>
        <dbReference type="SAM" id="SignalP"/>
    </source>
</evidence>
<comment type="similarity">
    <text evidence="1">Belongs to the bacterial solute-binding protein 5 family.</text>
</comment>
<dbReference type="InterPro" id="IPR030678">
    <property type="entry name" value="Peptide/Ni-bd"/>
</dbReference>
<name>A0ABU0P5T9_9MICO</name>
<comment type="caution">
    <text evidence="6">The sequence shown here is derived from an EMBL/GenBank/DDBJ whole genome shotgun (WGS) entry which is preliminary data.</text>
</comment>
<reference evidence="6 7" key="1">
    <citation type="submission" date="2023-07" db="EMBL/GenBank/DDBJ databases">
        <title>Comparative genomics of wheat-associated soil bacteria to identify genetic determinants of phenazine resistance.</title>
        <authorList>
            <person name="Mouncey N."/>
        </authorList>
    </citation>
    <scope>NUCLEOTIDE SEQUENCE [LARGE SCALE GENOMIC DNA]</scope>
    <source>
        <strain evidence="6 7">W2I7</strain>
    </source>
</reference>
<accession>A0ABU0P5T9</accession>
<evidence type="ECO:0000313" key="7">
    <source>
        <dbReference type="Proteomes" id="UP001239085"/>
    </source>
</evidence>
<dbReference type="Gene3D" id="3.10.105.10">
    <property type="entry name" value="Dipeptide-binding Protein, Domain 3"/>
    <property type="match status" value="1"/>
</dbReference>
<dbReference type="RefSeq" id="WP_307358639.1">
    <property type="nucleotide sequence ID" value="NZ_JAUSXK010000001.1"/>
</dbReference>
<keyword evidence="3 4" id="KW-0732">Signal</keyword>
<dbReference type="PIRSF" id="PIRSF002741">
    <property type="entry name" value="MppA"/>
    <property type="match status" value="1"/>
</dbReference>
<keyword evidence="7" id="KW-1185">Reference proteome</keyword>